<dbReference type="Pfam" id="PF02518">
    <property type="entry name" value="HATPase_c"/>
    <property type="match status" value="1"/>
</dbReference>
<dbReference type="InterPro" id="IPR011620">
    <property type="entry name" value="Sig_transdc_His_kinase_LytS_TM"/>
</dbReference>
<keyword evidence="2" id="KW-1003">Cell membrane</keyword>
<sequence>MLTNISLILLERVSLILVITYIIFQTYFIKNIFGRSLVTKNKMVIGFIGGFLGILGTLFGIRYNGAIVNYRDIGVILSGMLAGVSGGIVAAFISASFRLFLGGITAVPCFLGTLTAGIISGVLSEYYGRKHFTFFRTMYYTILIEIIHLMYVLLMVKPFYLAYDITFKILFPMVITNTLGVSFLNFMMWNLEEKLQNVEENTISSIFVIMERILNTIEIGFNENSAILIAQVILENTDFDAVALTDKEYILAHVGIGDDHHISGEKIKTQATKKVINSGYGLKVVGKKGINCEKENCPLFSAIVIPLNNINGDLIGTLKLYYSKSHSMQNKDIIFGKKLAQVLSLIISISEINESLKLATEEKMRELMSNMSPHFLFNTLNAIKYISRREPQRVDKFIDNLSSLLRYTLYENSKLVSVRNEVDFTKNYLELMKLRFEDKLNYEVKVAKELEEYLIPPFILQPLVENSIKHGMKGGKLLIRISISKSDKKIKICVEDNGKGFSEMKKTGKGLLLIKKRLKVLFGDNYVFNIKNNFFGGVVVEIKFDSKVGELI</sequence>
<feature type="transmembrane region" description="Helical" evidence="11">
    <location>
        <begin position="44"/>
        <end position="61"/>
    </location>
</feature>
<name>A0ABM6GCE1_9BACT</name>
<dbReference type="EMBL" id="CP007389">
    <property type="protein sequence ID" value="APT73196.1"/>
    <property type="molecule type" value="Genomic_DNA"/>
</dbReference>
<dbReference type="InterPro" id="IPR003594">
    <property type="entry name" value="HATPase_dom"/>
</dbReference>
<evidence type="ECO:0000256" key="5">
    <source>
        <dbReference type="ARBA" id="ARBA00022741"/>
    </source>
</evidence>
<comment type="subcellular location">
    <subcellularLocation>
        <location evidence="1">Cell membrane</location>
        <topology evidence="1">Multi-pass membrane protein</topology>
    </subcellularLocation>
</comment>
<evidence type="ECO:0000259" key="13">
    <source>
        <dbReference type="Pfam" id="PF06580"/>
    </source>
</evidence>
<dbReference type="Proteomes" id="UP000185490">
    <property type="component" value="Chromosome"/>
</dbReference>
<dbReference type="InterPro" id="IPR050640">
    <property type="entry name" value="Bact_2-comp_sensor_kinase"/>
</dbReference>
<evidence type="ECO:0000256" key="11">
    <source>
        <dbReference type="SAM" id="Phobius"/>
    </source>
</evidence>
<evidence type="ECO:0000256" key="1">
    <source>
        <dbReference type="ARBA" id="ARBA00004651"/>
    </source>
</evidence>
<protein>
    <submittedName>
        <fullName evidence="15">Histidine kinase</fullName>
    </submittedName>
</protein>
<dbReference type="SUPFAM" id="SSF55874">
    <property type="entry name" value="ATPase domain of HSP90 chaperone/DNA topoisomerase II/histidine kinase"/>
    <property type="match status" value="1"/>
</dbReference>
<dbReference type="InterPro" id="IPR036890">
    <property type="entry name" value="HATPase_C_sf"/>
</dbReference>
<keyword evidence="16" id="KW-1185">Reference proteome</keyword>
<evidence type="ECO:0000256" key="10">
    <source>
        <dbReference type="ARBA" id="ARBA00023136"/>
    </source>
</evidence>
<evidence type="ECO:0000256" key="6">
    <source>
        <dbReference type="ARBA" id="ARBA00022777"/>
    </source>
</evidence>
<accession>A0ABM6GCE1</accession>
<dbReference type="RefSeq" id="WP_012056354.1">
    <property type="nucleotide sequence ID" value="NZ_CP007389.1"/>
</dbReference>
<reference evidence="15 16" key="1">
    <citation type="submission" date="2014-02" db="EMBL/GenBank/DDBJ databases">
        <title>Diversity of Thermotogales isolates from hydrothermal vents.</title>
        <authorList>
            <person name="Haverkamp T.H.A."/>
            <person name="Lossouarn J."/>
            <person name="Geslin C."/>
            <person name="Nesbo C.L."/>
        </authorList>
    </citation>
    <scope>NUCLEOTIDE SEQUENCE [LARGE SCALE GENOMIC DNA]</scope>
    <source>
        <strain evidence="15 16">431</strain>
    </source>
</reference>
<keyword evidence="9" id="KW-0902">Two-component regulatory system</keyword>
<keyword evidence="7" id="KW-0067">ATP-binding</keyword>
<dbReference type="PANTHER" id="PTHR34220">
    <property type="entry name" value="SENSOR HISTIDINE KINASE YPDA"/>
    <property type="match status" value="1"/>
</dbReference>
<dbReference type="Gene3D" id="3.30.565.10">
    <property type="entry name" value="Histidine kinase-like ATPase, C-terminal domain"/>
    <property type="match status" value="1"/>
</dbReference>
<evidence type="ECO:0000256" key="4">
    <source>
        <dbReference type="ARBA" id="ARBA00022692"/>
    </source>
</evidence>
<feature type="domain" description="Histidine kinase/HSP90-like ATPase" evidence="12">
    <location>
        <begin position="459"/>
        <end position="505"/>
    </location>
</feature>
<evidence type="ECO:0000259" key="14">
    <source>
        <dbReference type="Pfam" id="PF07694"/>
    </source>
</evidence>
<dbReference type="Gene3D" id="1.10.1760.20">
    <property type="match status" value="1"/>
</dbReference>
<keyword evidence="10 11" id="KW-0472">Membrane</keyword>
<dbReference type="Pfam" id="PF06580">
    <property type="entry name" value="His_kinase"/>
    <property type="match status" value="1"/>
</dbReference>
<feature type="domain" description="Signal transduction histidine kinase internal region" evidence="13">
    <location>
        <begin position="363"/>
        <end position="440"/>
    </location>
</feature>
<feature type="transmembrane region" description="Helical" evidence="11">
    <location>
        <begin position="139"/>
        <end position="163"/>
    </location>
</feature>
<evidence type="ECO:0000259" key="12">
    <source>
        <dbReference type="Pfam" id="PF02518"/>
    </source>
</evidence>
<feature type="domain" description="Signal transduction histidine kinase 5TM receptor LytS transmembrane region" evidence="14">
    <location>
        <begin position="27"/>
        <end position="189"/>
    </location>
</feature>
<keyword evidence="5" id="KW-0547">Nucleotide-binding</keyword>
<evidence type="ECO:0000256" key="9">
    <source>
        <dbReference type="ARBA" id="ARBA00023012"/>
    </source>
</evidence>
<keyword evidence="4 11" id="KW-0812">Transmembrane</keyword>
<evidence type="ECO:0000256" key="8">
    <source>
        <dbReference type="ARBA" id="ARBA00022989"/>
    </source>
</evidence>
<keyword evidence="6 15" id="KW-0418">Kinase</keyword>
<feature type="transmembrane region" description="Helical" evidence="11">
    <location>
        <begin position="7"/>
        <end position="24"/>
    </location>
</feature>
<evidence type="ECO:0000313" key="15">
    <source>
        <dbReference type="EMBL" id="APT73196.1"/>
    </source>
</evidence>
<evidence type="ECO:0000313" key="16">
    <source>
        <dbReference type="Proteomes" id="UP000185490"/>
    </source>
</evidence>
<keyword evidence="3" id="KW-0808">Transferase</keyword>
<gene>
    <name evidence="15" type="ORF">BW47_00620</name>
</gene>
<dbReference type="Pfam" id="PF07694">
    <property type="entry name" value="5TM-5TMR_LYT"/>
    <property type="match status" value="1"/>
</dbReference>
<dbReference type="PANTHER" id="PTHR34220:SF7">
    <property type="entry name" value="SENSOR HISTIDINE KINASE YPDA"/>
    <property type="match status" value="1"/>
</dbReference>
<feature type="transmembrane region" description="Helical" evidence="11">
    <location>
        <begin position="99"/>
        <end position="127"/>
    </location>
</feature>
<feature type="transmembrane region" description="Helical" evidence="11">
    <location>
        <begin position="73"/>
        <end position="93"/>
    </location>
</feature>
<dbReference type="InterPro" id="IPR010559">
    <property type="entry name" value="Sig_transdc_His_kin_internal"/>
</dbReference>
<organism evidence="15 16">
    <name type="scientific">Thermosipho melanesiensis</name>
    <dbReference type="NCBI Taxonomy" id="46541"/>
    <lineage>
        <taxon>Bacteria</taxon>
        <taxon>Thermotogati</taxon>
        <taxon>Thermotogota</taxon>
        <taxon>Thermotogae</taxon>
        <taxon>Thermotogales</taxon>
        <taxon>Fervidobacteriaceae</taxon>
        <taxon>Thermosipho</taxon>
    </lineage>
</organism>
<evidence type="ECO:0000256" key="7">
    <source>
        <dbReference type="ARBA" id="ARBA00022840"/>
    </source>
</evidence>
<dbReference type="GO" id="GO:0016301">
    <property type="term" value="F:kinase activity"/>
    <property type="evidence" value="ECO:0007669"/>
    <property type="project" value="UniProtKB-KW"/>
</dbReference>
<evidence type="ECO:0000256" key="2">
    <source>
        <dbReference type="ARBA" id="ARBA00022475"/>
    </source>
</evidence>
<keyword evidence="8 11" id="KW-1133">Transmembrane helix</keyword>
<proteinExistence type="predicted"/>
<evidence type="ECO:0000256" key="3">
    <source>
        <dbReference type="ARBA" id="ARBA00022679"/>
    </source>
</evidence>